<proteinExistence type="predicted"/>
<keyword evidence="3" id="KW-1185">Reference proteome</keyword>
<reference evidence="2 3" key="1">
    <citation type="submission" date="2019-01" db="EMBL/GenBank/DDBJ databases">
        <title>Vibrio BEI176 sp. nov, a marine bacterium isolated from China: eastern marignal seas.</title>
        <authorList>
            <person name="Li B."/>
        </authorList>
    </citation>
    <scope>NUCLEOTIDE SEQUENCE [LARGE SCALE GENOMIC DNA]</scope>
    <source>
        <strain evidence="2 3">BEI176</strain>
    </source>
</reference>
<accession>A0A4Y8W9V6</accession>
<evidence type="ECO:0000256" key="1">
    <source>
        <dbReference type="SAM" id="SignalP"/>
    </source>
</evidence>
<comment type="caution">
    <text evidence="2">The sequence shown here is derived from an EMBL/GenBank/DDBJ whole genome shotgun (WGS) entry which is preliminary data.</text>
</comment>
<dbReference type="OrthoDB" id="5906101at2"/>
<gene>
    <name evidence="2" type="ORF">ELS82_22765</name>
</gene>
<keyword evidence="1" id="KW-0732">Signal</keyword>
<feature type="signal peptide" evidence="1">
    <location>
        <begin position="1"/>
        <end position="19"/>
    </location>
</feature>
<dbReference type="RefSeq" id="WP_134837482.1">
    <property type="nucleotide sequence ID" value="NZ_SATR01000076.1"/>
</dbReference>
<evidence type="ECO:0000313" key="3">
    <source>
        <dbReference type="Proteomes" id="UP000297753"/>
    </source>
</evidence>
<protein>
    <submittedName>
        <fullName evidence="2">Uncharacterized protein</fullName>
    </submittedName>
</protein>
<dbReference type="AlphaFoldDB" id="A0A4Y8W9V6"/>
<dbReference type="EMBL" id="SATR01000076">
    <property type="protein sequence ID" value="TFH89345.1"/>
    <property type="molecule type" value="Genomic_DNA"/>
</dbReference>
<name>A0A4Y8W9V6_9VIBR</name>
<sequence length="183" mass="21321">MKKTWFILLSMLFVAPAWAQSGTWNKSPELDALIVKLKQHYASDDLFTIDKRSMTQVDNLSFFILYIDKPDTPEYKQLKAYLWGVQQSYTGGINRQIETNVVPWFCPPGLFRGFSHYAENPTQFIENLIWETLDIDLQRRPNNLPKGIGMFKPMSGLIQYGFQIKYPCYETIPPAHRVGNWAY</sequence>
<evidence type="ECO:0000313" key="2">
    <source>
        <dbReference type="EMBL" id="TFH89345.1"/>
    </source>
</evidence>
<organism evidence="2 3">
    <name type="scientific">Vibrio ouci</name>
    <dbReference type="NCBI Taxonomy" id="2499078"/>
    <lineage>
        <taxon>Bacteria</taxon>
        <taxon>Pseudomonadati</taxon>
        <taxon>Pseudomonadota</taxon>
        <taxon>Gammaproteobacteria</taxon>
        <taxon>Vibrionales</taxon>
        <taxon>Vibrionaceae</taxon>
        <taxon>Vibrio</taxon>
    </lineage>
</organism>
<feature type="chain" id="PRO_5021372704" evidence="1">
    <location>
        <begin position="20"/>
        <end position="183"/>
    </location>
</feature>
<dbReference type="Proteomes" id="UP000297753">
    <property type="component" value="Unassembled WGS sequence"/>
</dbReference>